<evidence type="ECO:0000313" key="3">
    <source>
        <dbReference type="EMBL" id="AZN40324.1"/>
    </source>
</evidence>
<dbReference type="AlphaFoldDB" id="A0A3S9A3N5"/>
<dbReference type="OrthoDB" id="142430at2"/>
<protein>
    <submittedName>
        <fullName evidence="3">Uncharacterized protein</fullName>
    </submittedName>
</protein>
<dbReference type="RefSeq" id="WP_126015555.1">
    <property type="nucleotide sequence ID" value="NZ_CP034437.1"/>
</dbReference>
<dbReference type="GO" id="GO:0046556">
    <property type="term" value="F:alpha-L-arabinofuranosidase activity"/>
    <property type="evidence" value="ECO:0007669"/>
    <property type="project" value="InterPro"/>
</dbReference>
<dbReference type="SUPFAM" id="SSF110221">
    <property type="entry name" value="AbfB domain"/>
    <property type="match status" value="1"/>
</dbReference>
<dbReference type="EMBL" id="CP034437">
    <property type="protein sequence ID" value="AZN40324.1"/>
    <property type="molecule type" value="Genomic_DNA"/>
</dbReference>
<feature type="domain" description="Carbohydrate esterase 2 N-terminal" evidence="2">
    <location>
        <begin position="33"/>
        <end position="109"/>
    </location>
</feature>
<reference evidence="4" key="1">
    <citation type="submission" date="2018-12" db="EMBL/GenBank/DDBJ databases">
        <title>Genome sequence of Peanibacillus sp.</title>
        <authorList>
            <person name="Subramani G."/>
            <person name="Srinivasan S."/>
            <person name="Kim M.K."/>
        </authorList>
    </citation>
    <scope>NUCLEOTIDE SEQUENCE [LARGE SCALE GENOMIC DNA]</scope>
    <source>
        <strain evidence="4">18JY67-1</strain>
    </source>
</reference>
<gene>
    <name evidence="3" type="ORF">EJC50_12220</name>
</gene>
<feature type="domain" description="Alpha-L-arabinofuranosidase B arabinose-binding" evidence="1">
    <location>
        <begin position="139"/>
        <end position="267"/>
    </location>
</feature>
<proteinExistence type="predicted"/>
<name>A0A3S9A3N5_9BACL</name>
<dbReference type="KEGG" id="palb:EJC50_12220"/>
<dbReference type="Pfam" id="PF17996">
    <property type="entry name" value="CE2_N"/>
    <property type="match status" value="1"/>
</dbReference>
<dbReference type="Pfam" id="PF05270">
    <property type="entry name" value="AbfB"/>
    <property type="match status" value="1"/>
</dbReference>
<accession>A0A3S9A3N5</accession>
<evidence type="ECO:0000313" key="4">
    <source>
        <dbReference type="Proteomes" id="UP000272528"/>
    </source>
</evidence>
<dbReference type="InterPro" id="IPR040794">
    <property type="entry name" value="CE2_N"/>
</dbReference>
<dbReference type="Gene3D" id="2.80.10.50">
    <property type="match status" value="1"/>
</dbReference>
<dbReference type="Proteomes" id="UP000272528">
    <property type="component" value="Chromosome"/>
</dbReference>
<dbReference type="CDD" id="cd23399">
    <property type="entry name" value="beta-trefoil_ABD_ABFB"/>
    <property type="match status" value="1"/>
</dbReference>
<dbReference type="Gene3D" id="2.60.120.260">
    <property type="entry name" value="Galactose-binding domain-like"/>
    <property type="match status" value="1"/>
</dbReference>
<dbReference type="InterPro" id="IPR036195">
    <property type="entry name" value="AbfB_ABD_sf"/>
</dbReference>
<evidence type="ECO:0000259" key="2">
    <source>
        <dbReference type="Pfam" id="PF17996"/>
    </source>
</evidence>
<organism evidence="3 4">
    <name type="scientific">Paenibacillus albus</name>
    <dbReference type="NCBI Taxonomy" id="2495582"/>
    <lineage>
        <taxon>Bacteria</taxon>
        <taxon>Bacillati</taxon>
        <taxon>Bacillota</taxon>
        <taxon>Bacilli</taxon>
        <taxon>Bacillales</taxon>
        <taxon>Paenibacillaceae</taxon>
        <taxon>Paenibacillus</taxon>
    </lineage>
</organism>
<dbReference type="InterPro" id="IPR007934">
    <property type="entry name" value="AbfB_ABD"/>
</dbReference>
<sequence length="270" mass="29860">MNTNDTSTGTALNQFNYVGSWTYNGSSPGNLNQDDHWTNATGSYYDFKFIGNRVSIYAKKDSMLGKVAISVDGGTESIVDLYSSFTKTQTLVWASAFLASGEHTVKVRNTGQKNALSSGYLLTADIVKTWKSPSPVIARMDSANFPGSYIRHSSGRGRIDQNVNPIQDSQWKIVAGLSDPSAVSFESVNYPGSFLRHRNGEIWLDANDGTAQFKADATWRPKNGLSDSTLRSYESYNFPGNFIRHRNGLLYNEAIVTTQDRSDATFNEVR</sequence>
<evidence type="ECO:0000259" key="1">
    <source>
        <dbReference type="Pfam" id="PF05270"/>
    </source>
</evidence>
<keyword evidence="4" id="KW-1185">Reference proteome</keyword>
<dbReference type="GO" id="GO:0046373">
    <property type="term" value="P:L-arabinose metabolic process"/>
    <property type="evidence" value="ECO:0007669"/>
    <property type="project" value="InterPro"/>
</dbReference>